<name>A0AAQ4DUJ3_AMBAM</name>
<evidence type="ECO:0000256" key="1">
    <source>
        <dbReference type="ARBA" id="ARBA00023157"/>
    </source>
</evidence>
<dbReference type="PANTHER" id="PTHR24256">
    <property type="entry name" value="TRYPTASE-RELATED"/>
    <property type="match status" value="1"/>
</dbReference>
<accession>A0AAQ4DUJ3</accession>
<feature type="domain" description="Peptidase S1" evidence="3">
    <location>
        <begin position="24"/>
        <end position="101"/>
    </location>
</feature>
<evidence type="ECO:0000256" key="2">
    <source>
        <dbReference type="ARBA" id="ARBA00024195"/>
    </source>
</evidence>
<dbReference type="InterPro" id="IPR043504">
    <property type="entry name" value="Peptidase_S1_PA_chymotrypsin"/>
</dbReference>
<dbReference type="InterPro" id="IPR051487">
    <property type="entry name" value="Ser/Thr_Proteases_Immune/Dev"/>
</dbReference>
<dbReference type="InterPro" id="IPR033116">
    <property type="entry name" value="TRYPSIN_SER"/>
</dbReference>
<gene>
    <name evidence="4" type="ORF">V5799_007087</name>
</gene>
<evidence type="ECO:0000313" key="5">
    <source>
        <dbReference type="Proteomes" id="UP001321473"/>
    </source>
</evidence>
<dbReference type="GO" id="GO:0006508">
    <property type="term" value="P:proteolysis"/>
    <property type="evidence" value="ECO:0007669"/>
    <property type="project" value="InterPro"/>
</dbReference>
<evidence type="ECO:0000259" key="3">
    <source>
        <dbReference type="PROSITE" id="PS50240"/>
    </source>
</evidence>
<dbReference type="EMBL" id="JARKHS020026672">
    <property type="protein sequence ID" value="KAK8766133.1"/>
    <property type="molecule type" value="Genomic_DNA"/>
</dbReference>
<evidence type="ECO:0000313" key="4">
    <source>
        <dbReference type="EMBL" id="KAK8766133.1"/>
    </source>
</evidence>
<dbReference type="SUPFAM" id="SSF50494">
    <property type="entry name" value="Trypsin-like serine proteases"/>
    <property type="match status" value="1"/>
</dbReference>
<keyword evidence="5" id="KW-1185">Reference proteome</keyword>
<organism evidence="4 5">
    <name type="scientific">Amblyomma americanum</name>
    <name type="common">Lone star tick</name>
    <dbReference type="NCBI Taxonomy" id="6943"/>
    <lineage>
        <taxon>Eukaryota</taxon>
        <taxon>Metazoa</taxon>
        <taxon>Ecdysozoa</taxon>
        <taxon>Arthropoda</taxon>
        <taxon>Chelicerata</taxon>
        <taxon>Arachnida</taxon>
        <taxon>Acari</taxon>
        <taxon>Parasitiformes</taxon>
        <taxon>Ixodida</taxon>
        <taxon>Ixodoidea</taxon>
        <taxon>Ixodidae</taxon>
        <taxon>Amblyomminae</taxon>
        <taxon>Amblyomma</taxon>
    </lineage>
</organism>
<dbReference type="InterPro" id="IPR009003">
    <property type="entry name" value="Peptidase_S1_PA"/>
</dbReference>
<dbReference type="Pfam" id="PF00089">
    <property type="entry name" value="Trypsin"/>
    <property type="match status" value="1"/>
</dbReference>
<comment type="caution">
    <text evidence="4">The sequence shown here is derived from an EMBL/GenBank/DDBJ whole genome shotgun (WGS) entry which is preliminary data.</text>
</comment>
<protein>
    <recommendedName>
        <fullName evidence="3">Peptidase S1 domain-containing protein</fullName>
    </recommendedName>
</protein>
<dbReference type="InterPro" id="IPR001254">
    <property type="entry name" value="Trypsin_dom"/>
</dbReference>
<dbReference type="PROSITE" id="PS00135">
    <property type="entry name" value="TRYPSIN_SER"/>
    <property type="match status" value="1"/>
</dbReference>
<reference evidence="4 5" key="1">
    <citation type="journal article" date="2023" name="Arcadia Sci">
        <title>De novo assembly of a long-read Amblyomma americanum tick genome.</title>
        <authorList>
            <person name="Chou S."/>
            <person name="Poskanzer K.E."/>
            <person name="Rollins M."/>
            <person name="Thuy-Boun P.S."/>
        </authorList>
    </citation>
    <scope>NUCLEOTIDE SEQUENCE [LARGE SCALE GENOMIC DNA]</scope>
    <source>
        <strain evidence="4">F_SG_1</strain>
        <tissue evidence="4">Salivary glands</tissue>
    </source>
</reference>
<dbReference type="Proteomes" id="UP001321473">
    <property type="component" value="Unassembled WGS sequence"/>
</dbReference>
<dbReference type="PROSITE" id="PS50240">
    <property type="entry name" value="TRYPSIN_DOM"/>
    <property type="match status" value="1"/>
</dbReference>
<proteinExistence type="inferred from homology"/>
<dbReference type="GO" id="GO:0004252">
    <property type="term" value="F:serine-type endopeptidase activity"/>
    <property type="evidence" value="ECO:0007669"/>
    <property type="project" value="InterPro"/>
</dbReference>
<dbReference type="AlphaFoldDB" id="A0AAQ4DUJ3"/>
<keyword evidence="1" id="KW-1015">Disulfide bond</keyword>
<sequence>MGKTGTTRWHRRSNICDACCPWWCFSPKPLEVHSSQGCRCISGDTCTGDSGGPLMRGVKDEEVIWTQTGIVSWGQAVCKKNKHSFYTDVSHYMDWIQHHLKNGTAPVANV</sequence>
<dbReference type="Gene3D" id="2.40.10.10">
    <property type="entry name" value="Trypsin-like serine proteases"/>
    <property type="match status" value="1"/>
</dbReference>
<comment type="similarity">
    <text evidence="2">Belongs to the peptidase S1 family. CLIP subfamily.</text>
</comment>